<evidence type="ECO:0000256" key="1">
    <source>
        <dbReference type="SAM" id="MobiDB-lite"/>
    </source>
</evidence>
<dbReference type="EMBL" id="HBFQ01046398">
    <property type="protein sequence ID" value="CAD8858667.1"/>
    <property type="molecule type" value="Transcribed_RNA"/>
</dbReference>
<reference evidence="3" key="1">
    <citation type="submission" date="2021-01" db="EMBL/GenBank/DDBJ databases">
        <authorList>
            <person name="Corre E."/>
            <person name="Pelletier E."/>
            <person name="Niang G."/>
            <person name="Scheremetjew M."/>
            <person name="Finn R."/>
            <person name="Kale V."/>
            <person name="Holt S."/>
            <person name="Cochrane G."/>
            <person name="Meng A."/>
            <person name="Brown T."/>
            <person name="Cohen L."/>
        </authorList>
    </citation>
    <scope>NUCLEOTIDE SEQUENCE</scope>
</reference>
<keyword evidence="2" id="KW-0812">Transmembrane</keyword>
<evidence type="ECO:0000313" key="3">
    <source>
        <dbReference type="EMBL" id="CAD8858667.1"/>
    </source>
</evidence>
<feature type="region of interest" description="Disordered" evidence="1">
    <location>
        <begin position="1"/>
        <end position="72"/>
    </location>
</feature>
<organism evidence="3">
    <name type="scientific">Noctiluca scintillans</name>
    <name type="common">Sea sparkle</name>
    <name type="synonym">Red tide dinoflagellate</name>
    <dbReference type="NCBI Taxonomy" id="2966"/>
    <lineage>
        <taxon>Eukaryota</taxon>
        <taxon>Sar</taxon>
        <taxon>Alveolata</taxon>
        <taxon>Dinophyceae</taxon>
        <taxon>Noctilucales</taxon>
        <taxon>Noctilucaceae</taxon>
        <taxon>Noctiluca</taxon>
    </lineage>
</organism>
<feature type="compositionally biased region" description="Basic and acidic residues" evidence="1">
    <location>
        <begin position="29"/>
        <end position="45"/>
    </location>
</feature>
<name>A0A7S1ALW3_NOCSC</name>
<gene>
    <name evidence="3" type="ORF">NSCI0253_LOCUS33021</name>
</gene>
<keyword evidence="2" id="KW-1133">Transmembrane helix</keyword>
<proteinExistence type="predicted"/>
<keyword evidence="2" id="KW-0472">Membrane</keyword>
<evidence type="ECO:0000256" key="2">
    <source>
        <dbReference type="SAM" id="Phobius"/>
    </source>
</evidence>
<sequence>MEEEEEEEQHDHDVDVEADAQDNEQADEELVRETLTKMVQQEKQRATPPKPRRVDRQKKFVPPAKEGKPNEQIVGNISKWTSDAWVNRTFGIVGVLLVVQVFVLTSLLGDF</sequence>
<protein>
    <submittedName>
        <fullName evidence="3">Uncharacterized protein</fullName>
    </submittedName>
</protein>
<feature type="transmembrane region" description="Helical" evidence="2">
    <location>
        <begin position="89"/>
        <end position="109"/>
    </location>
</feature>
<accession>A0A7S1ALW3</accession>
<feature type="compositionally biased region" description="Acidic residues" evidence="1">
    <location>
        <begin position="16"/>
        <end position="28"/>
    </location>
</feature>
<dbReference type="AlphaFoldDB" id="A0A7S1ALW3"/>